<evidence type="ECO:0000256" key="1">
    <source>
        <dbReference type="ARBA" id="ARBA00022723"/>
    </source>
</evidence>
<dbReference type="Gene3D" id="1.10.150.110">
    <property type="entry name" value="DNA polymerase beta, N-terminal domain-like"/>
    <property type="match status" value="1"/>
</dbReference>
<dbReference type="SFLD" id="SFLDG01084">
    <property type="entry name" value="Uncharacterised_Radical_SAM_Su"/>
    <property type="match status" value="1"/>
</dbReference>
<dbReference type="InterPro" id="IPR007197">
    <property type="entry name" value="rSAM"/>
</dbReference>
<evidence type="ECO:0000259" key="4">
    <source>
        <dbReference type="SMART" id="SM00729"/>
    </source>
</evidence>
<dbReference type="Pfam" id="PF04055">
    <property type="entry name" value="Radical_SAM"/>
    <property type="match status" value="1"/>
</dbReference>
<evidence type="ECO:0000256" key="2">
    <source>
        <dbReference type="ARBA" id="ARBA00023004"/>
    </source>
</evidence>
<evidence type="ECO:0000256" key="3">
    <source>
        <dbReference type="ARBA" id="ARBA00023014"/>
    </source>
</evidence>
<dbReference type="Gene3D" id="3.80.30.30">
    <property type="match status" value="1"/>
</dbReference>
<evidence type="ECO:0000313" key="6">
    <source>
        <dbReference type="Proteomes" id="UP000177025"/>
    </source>
</evidence>
<dbReference type="InterPro" id="IPR040086">
    <property type="entry name" value="MJ0683-like"/>
</dbReference>
<dbReference type="InterPro" id="IPR058240">
    <property type="entry name" value="rSAM_sf"/>
</dbReference>
<accession>A0A1F4UDG1</accession>
<dbReference type="GO" id="GO:0046872">
    <property type="term" value="F:metal ion binding"/>
    <property type="evidence" value="ECO:0007669"/>
    <property type="project" value="UniProtKB-KW"/>
</dbReference>
<dbReference type="PANTHER" id="PTHR43432">
    <property type="entry name" value="SLR0285 PROTEIN"/>
    <property type="match status" value="1"/>
</dbReference>
<dbReference type="SFLD" id="SFLDS00029">
    <property type="entry name" value="Radical_SAM"/>
    <property type="match status" value="1"/>
</dbReference>
<dbReference type="PANTHER" id="PTHR43432:SF5">
    <property type="entry name" value="ELP3_MIAA_NIFB-LIKE RADICAL SAM CORE DOMAIN-CONTAINING PROTEIN"/>
    <property type="match status" value="1"/>
</dbReference>
<gene>
    <name evidence="5" type="ORF">A2Y85_06185</name>
</gene>
<dbReference type="InterPro" id="IPR027421">
    <property type="entry name" value="DNA_pol_lamdba_lyase_dom_sf"/>
</dbReference>
<dbReference type="InterPro" id="IPR010996">
    <property type="entry name" value="HHH_MUS81"/>
</dbReference>
<dbReference type="AlphaFoldDB" id="A0A1F4UDG1"/>
<dbReference type="CDD" id="cd01335">
    <property type="entry name" value="Radical_SAM"/>
    <property type="match status" value="1"/>
</dbReference>
<keyword evidence="2" id="KW-0408">Iron</keyword>
<dbReference type="GO" id="GO:0003824">
    <property type="term" value="F:catalytic activity"/>
    <property type="evidence" value="ECO:0007669"/>
    <property type="project" value="InterPro"/>
</dbReference>
<dbReference type="SUPFAM" id="SSF47802">
    <property type="entry name" value="DNA polymerase beta, N-terminal domain-like"/>
    <property type="match status" value="1"/>
</dbReference>
<dbReference type="GO" id="GO:0051536">
    <property type="term" value="F:iron-sulfur cluster binding"/>
    <property type="evidence" value="ECO:0007669"/>
    <property type="project" value="UniProtKB-KW"/>
</dbReference>
<reference evidence="5 6" key="1">
    <citation type="journal article" date="2016" name="Nat. Commun.">
        <title>Thousands of microbial genomes shed light on interconnected biogeochemical processes in an aquifer system.</title>
        <authorList>
            <person name="Anantharaman K."/>
            <person name="Brown C.T."/>
            <person name="Hug L.A."/>
            <person name="Sharon I."/>
            <person name="Castelle C.J."/>
            <person name="Probst A.J."/>
            <person name="Thomas B.C."/>
            <person name="Singh A."/>
            <person name="Wilkins M.J."/>
            <person name="Karaoz U."/>
            <person name="Brodie E.L."/>
            <person name="Williams K.H."/>
            <person name="Hubbard S.S."/>
            <person name="Banfield J.F."/>
        </authorList>
    </citation>
    <scope>NUCLEOTIDE SEQUENCE [LARGE SCALE GENOMIC DNA]</scope>
</reference>
<dbReference type="SMART" id="SM00729">
    <property type="entry name" value="Elp3"/>
    <property type="match status" value="1"/>
</dbReference>
<sequence length="379" mass="43264">MIKEIQSKSLLRKHNKVDSWFLARYGMNLYRGCQHNCAYCDGRAEGYYVDGEFGEDIAVKVNAPSLLRRELDPRRKRVPLKKGFIMLGGGVGDSYQPAELKYKLTQQILEILFAENWPVHILTKSTAVKRDLDIIKKINEKTRAIVSFSLSSVDDHLCTIFEPGVPTATARLETISFFKDNGIACGIYLMPVIPFISDTPDMISAVMQKARDHKVDFLVFGGMTIKPGRQREHYMKILNNTFPELVDKYEKLYLNDKWGSAAGDYYIRIHQLFSSLVLEFKIPPRMPQPLFQNFLAQDDQVIVILEHIDYLLKLQGIKSNYGYAAYQLLKLAEPLTSIKHRLNRIKGVGDKIARVINEILETGTASLYQDLISKYTSTV</sequence>
<dbReference type="Proteomes" id="UP000177025">
    <property type="component" value="Unassembled WGS sequence"/>
</dbReference>
<proteinExistence type="predicted"/>
<name>A0A1F4UDG1_UNCW3</name>
<comment type="caution">
    <text evidence="5">The sequence shown here is derived from an EMBL/GenBank/DDBJ whole genome shotgun (WGS) entry which is preliminary data.</text>
</comment>
<feature type="domain" description="Elp3/MiaA/NifB-like radical SAM core" evidence="4">
    <location>
        <begin position="23"/>
        <end position="251"/>
    </location>
</feature>
<keyword evidence="3" id="KW-0411">Iron-sulfur</keyword>
<evidence type="ECO:0000313" key="5">
    <source>
        <dbReference type="EMBL" id="OGC42850.1"/>
    </source>
</evidence>
<dbReference type="InterPro" id="IPR006638">
    <property type="entry name" value="Elp3/MiaA/NifB-like_rSAM"/>
</dbReference>
<organism evidence="5 6">
    <name type="scientific">candidate division WOR-3 bacterium RBG_13_43_14</name>
    <dbReference type="NCBI Taxonomy" id="1802590"/>
    <lineage>
        <taxon>Bacteria</taxon>
        <taxon>Bacteria division WOR-3</taxon>
    </lineage>
</organism>
<keyword evidence="1" id="KW-0479">Metal-binding</keyword>
<protein>
    <recommendedName>
        <fullName evidence="4">Elp3/MiaA/NifB-like radical SAM core domain-containing protein</fullName>
    </recommendedName>
</protein>
<dbReference type="SUPFAM" id="SSF102114">
    <property type="entry name" value="Radical SAM enzymes"/>
    <property type="match status" value="1"/>
</dbReference>
<dbReference type="Pfam" id="PF14716">
    <property type="entry name" value="HHH_8"/>
    <property type="match status" value="1"/>
</dbReference>
<dbReference type="EMBL" id="MEUM01000049">
    <property type="protein sequence ID" value="OGC42850.1"/>
    <property type="molecule type" value="Genomic_DNA"/>
</dbReference>